<gene>
    <name evidence="4" type="primary">PLEST004147</name>
    <name evidence="4" type="ORF">PLESTB_001126600</name>
</gene>
<dbReference type="PANTHER" id="PTHR16517:SF7">
    <property type="entry name" value="PROTEIN KING TUBBY"/>
    <property type="match status" value="1"/>
</dbReference>
<feature type="compositionally biased region" description="Gly residues" evidence="2">
    <location>
        <begin position="593"/>
        <end position="603"/>
    </location>
</feature>
<dbReference type="PANTHER" id="PTHR16517">
    <property type="entry name" value="TUBBY-RELATED"/>
    <property type="match status" value="1"/>
</dbReference>
<protein>
    <recommendedName>
        <fullName evidence="3">Tubby C-terminal domain-containing protein</fullName>
    </recommendedName>
</protein>
<dbReference type="Pfam" id="PF01167">
    <property type="entry name" value="Tub"/>
    <property type="match status" value="1"/>
</dbReference>
<dbReference type="InterPro" id="IPR025659">
    <property type="entry name" value="Tubby-like_C"/>
</dbReference>
<feature type="region of interest" description="Disordered" evidence="2">
    <location>
        <begin position="272"/>
        <end position="291"/>
    </location>
</feature>
<feature type="domain" description="Tubby C-terminal" evidence="3">
    <location>
        <begin position="653"/>
        <end position="736"/>
    </location>
</feature>
<dbReference type="Gene3D" id="3.20.90.10">
    <property type="entry name" value="Tubby Protein, Chain A"/>
    <property type="match status" value="1"/>
</dbReference>
<feature type="compositionally biased region" description="Gly residues" evidence="2">
    <location>
        <begin position="341"/>
        <end position="350"/>
    </location>
</feature>
<dbReference type="SUPFAM" id="SSF54518">
    <property type="entry name" value="Tubby C-terminal domain-like"/>
    <property type="match status" value="1"/>
</dbReference>
<accession>A0A9W6F5P4</accession>
<feature type="compositionally biased region" description="Low complexity" evidence="2">
    <location>
        <begin position="48"/>
        <end position="62"/>
    </location>
</feature>
<organism evidence="4 5">
    <name type="scientific">Pleodorina starrii</name>
    <dbReference type="NCBI Taxonomy" id="330485"/>
    <lineage>
        <taxon>Eukaryota</taxon>
        <taxon>Viridiplantae</taxon>
        <taxon>Chlorophyta</taxon>
        <taxon>core chlorophytes</taxon>
        <taxon>Chlorophyceae</taxon>
        <taxon>CS clade</taxon>
        <taxon>Chlamydomonadales</taxon>
        <taxon>Volvocaceae</taxon>
        <taxon>Pleodorina</taxon>
    </lineage>
</organism>
<keyword evidence="5" id="KW-1185">Reference proteome</keyword>
<name>A0A9W6F5P4_9CHLO</name>
<dbReference type="AlphaFoldDB" id="A0A9W6F5P4"/>
<evidence type="ECO:0000256" key="2">
    <source>
        <dbReference type="SAM" id="MobiDB-lite"/>
    </source>
</evidence>
<evidence type="ECO:0000259" key="3">
    <source>
        <dbReference type="Pfam" id="PF01167"/>
    </source>
</evidence>
<reference evidence="4 5" key="1">
    <citation type="journal article" date="2023" name="Commun. Biol.">
        <title>Reorganization of the ancestral sex-determining regions during the evolution of trioecy in Pleodorina starrii.</title>
        <authorList>
            <person name="Takahashi K."/>
            <person name="Suzuki S."/>
            <person name="Kawai-Toyooka H."/>
            <person name="Yamamoto K."/>
            <person name="Hamaji T."/>
            <person name="Ootsuki R."/>
            <person name="Yamaguchi H."/>
            <person name="Kawachi M."/>
            <person name="Higashiyama T."/>
            <person name="Nozaki H."/>
        </authorList>
    </citation>
    <scope>NUCLEOTIDE SEQUENCE [LARGE SCALE GENOMIC DNA]</scope>
    <source>
        <strain evidence="4 5">NIES-4479</strain>
    </source>
</reference>
<feature type="region of interest" description="Disordered" evidence="2">
    <location>
        <begin position="589"/>
        <end position="625"/>
    </location>
</feature>
<proteinExistence type="inferred from homology"/>
<feature type="compositionally biased region" description="Low complexity" evidence="2">
    <location>
        <begin position="219"/>
        <end position="228"/>
    </location>
</feature>
<comment type="caution">
    <text evidence="4">The sequence shown here is derived from an EMBL/GenBank/DDBJ whole genome shotgun (WGS) entry which is preliminary data.</text>
</comment>
<dbReference type="OrthoDB" id="8775810at2759"/>
<dbReference type="Proteomes" id="UP001165080">
    <property type="component" value="Unassembled WGS sequence"/>
</dbReference>
<comment type="similarity">
    <text evidence="1">Belongs to the TUB family.</text>
</comment>
<feature type="region of interest" description="Disordered" evidence="2">
    <location>
        <begin position="1"/>
        <end position="69"/>
    </location>
</feature>
<evidence type="ECO:0000313" key="5">
    <source>
        <dbReference type="Proteomes" id="UP001165080"/>
    </source>
</evidence>
<evidence type="ECO:0000313" key="4">
    <source>
        <dbReference type="EMBL" id="GLC56611.1"/>
    </source>
</evidence>
<evidence type="ECO:0000256" key="1">
    <source>
        <dbReference type="ARBA" id="ARBA00007129"/>
    </source>
</evidence>
<feature type="compositionally biased region" description="Gly residues" evidence="2">
    <location>
        <begin position="279"/>
        <end position="290"/>
    </location>
</feature>
<feature type="compositionally biased region" description="Polar residues" evidence="2">
    <location>
        <begin position="30"/>
        <end position="46"/>
    </location>
</feature>
<sequence length="740" mass="73719">MSTSTEAAGIPRLQRSKPPPIDLSVVPSGAGSTPQRIQLWPASQQRVAPEAPEAGPGSPTPAHEGGLSPGIALSPLVGGQVESGWAGGIPVHILELIFAALRDSQGRWPSRKVLFSVCGVCKLWRRVGHTLFFSNMWHPSHSDVIVHPSQLFTLSPHPLRLPSSDHLLRCFVHRTPCPASGLSPRFGRLCRFDLYLGSDHRSLLRTSGLGAEPGGSPGLGPSSSSSNSSGGGGAGAGGGGGGLGLASGSSSSAGPQLLMLAQQTGRRTYQLMLSPATGPGPGRGSVGCGGAAAAVGWRSPRPDLACGSGGVAGGGDSGGGGGDGGWRTPQAPRAGAAVAASGGGGGRGSGDSGVVAVLRSNIRCSHYELLPKSSCPWARRLISVAGYLAPQGSPQQPLIQLEYRLRVRGIMLPRRMKVQVPVPHSLQRVVHNPLYDLHEPVAGGPSPAAAGWPGAFGAAGAGAAGGMAPPAPGAAGAAVAAGAAAANPIAPFGGAGGGGGGGGFNGEGNEGLMDNLEDILEAAMRTEEPLLFANMVDAAVVVRPADDDEAGAAAAAAGRAPSAAAGLRRVRSSGRGLLGKSLRGFLSNRLPAAGGGGGDGQPAGGTVQWSGPGSPGSSRGGGGAAAAGAGAEGAAAAGGGGGGWAASSPAAPARMVRLQNKAPHWNDALMCWCLNFRGRVKMASVKNFQLMATADGAGRCVMQFGKVEEGLYILDFNPCVLTAAQAFAAALSTFETKYLL</sequence>
<dbReference type="EMBL" id="BRXU01000016">
    <property type="protein sequence ID" value="GLC56611.1"/>
    <property type="molecule type" value="Genomic_DNA"/>
</dbReference>
<feature type="compositionally biased region" description="Gly residues" evidence="2">
    <location>
        <begin position="307"/>
        <end position="325"/>
    </location>
</feature>
<feature type="region of interest" description="Disordered" evidence="2">
    <location>
        <begin position="206"/>
        <end position="252"/>
    </location>
</feature>
<feature type="region of interest" description="Disordered" evidence="2">
    <location>
        <begin position="307"/>
        <end position="350"/>
    </location>
</feature>
<dbReference type="InterPro" id="IPR000007">
    <property type="entry name" value="Tubby_C"/>
</dbReference>
<feature type="compositionally biased region" description="Gly residues" evidence="2">
    <location>
        <begin position="229"/>
        <end position="245"/>
    </location>
</feature>